<dbReference type="InterPro" id="IPR029058">
    <property type="entry name" value="AB_hydrolase_fold"/>
</dbReference>
<comment type="similarity">
    <text evidence="1">Belongs to the 'GDXG' lipolytic enzyme family.</text>
</comment>
<dbReference type="Pfam" id="PF20434">
    <property type="entry name" value="BD-FAE"/>
    <property type="match status" value="1"/>
</dbReference>
<dbReference type="EMBL" id="CAAHFG010000005">
    <property type="protein sequence ID" value="VGO17764.1"/>
    <property type="molecule type" value="Genomic_DNA"/>
</dbReference>
<evidence type="ECO:0000256" key="2">
    <source>
        <dbReference type="ARBA" id="ARBA00022801"/>
    </source>
</evidence>
<dbReference type="SUPFAM" id="SSF53474">
    <property type="entry name" value="alpha/beta-Hydrolases"/>
    <property type="match status" value="1"/>
</dbReference>
<organism evidence="5 6">
    <name type="scientific">Pontiella desulfatans</name>
    <dbReference type="NCBI Taxonomy" id="2750659"/>
    <lineage>
        <taxon>Bacteria</taxon>
        <taxon>Pseudomonadati</taxon>
        <taxon>Kiritimatiellota</taxon>
        <taxon>Kiritimatiellia</taxon>
        <taxon>Kiritimatiellales</taxon>
        <taxon>Pontiellaceae</taxon>
        <taxon>Pontiella</taxon>
    </lineage>
</organism>
<dbReference type="Gene3D" id="3.40.50.1820">
    <property type="entry name" value="alpha/beta hydrolase"/>
    <property type="match status" value="1"/>
</dbReference>
<dbReference type="Proteomes" id="UP000366872">
    <property type="component" value="Unassembled WGS sequence"/>
</dbReference>
<dbReference type="PANTHER" id="PTHR48081:SF30">
    <property type="entry name" value="ACETYL-HYDROLASE LIPR-RELATED"/>
    <property type="match status" value="1"/>
</dbReference>
<keyword evidence="3" id="KW-0732">Signal</keyword>
<dbReference type="InterPro" id="IPR049492">
    <property type="entry name" value="BD-FAE-like_dom"/>
</dbReference>
<name>A0A6C2UEG8_PONDE</name>
<proteinExistence type="inferred from homology"/>
<feature type="signal peptide" evidence="3">
    <location>
        <begin position="1"/>
        <end position="22"/>
    </location>
</feature>
<reference evidence="5 6" key="1">
    <citation type="submission" date="2019-04" db="EMBL/GenBank/DDBJ databases">
        <authorList>
            <person name="Van Vliet M D."/>
        </authorList>
    </citation>
    <scope>NUCLEOTIDE SEQUENCE [LARGE SCALE GENOMIC DNA]</scope>
    <source>
        <strain evidence="5 6">F1</strain>
    </source>
</reference>
<keyword evidence="6" id="KW-1185">Reference proteome</keyword>
<dbReference type="InterPro" id="IPR050300">
    <property type="entry name" value="GDXG_lipolytic_enzyme"/>
</dbReference>
<gene>
    <name evidence="5" type="primary">nlhH_9</name>
    <name evidence="5" type="ORF">PDESU_06366</name>
</gene>
<evidence type="ECO:0000313" key="6">
    <source>
        <dbReference type="Proteomes" id="UP000366872"/>
    </source>
</evidence>
<accession>A0A6C2UEG8</accession>
<evidence type="ECO:0000313" key="5">
    <source>
        <dbReference type="EMBL" id="VGO17764.1"/>
    </source>
</evidence>
<feature type="domain" description="BD-FAE-like" evidence="4">
    <location>
        <begin position="52"/>
        <end position="247"/>
    </location>
</feature>
<evidence type="ECO:0000256" key="1">
    <source>
        <dbReference type="ARBA" id="ARBA00010515"/>
    </source>
</evidence>
<evidence type="ECO:0000259" key="4">
    <source>
        <dbReference type="Pfam" id="PF20434"/>
    </source>
</evidence>
<dbReference type="GO" id="GO:0004806">
    <property type="term" value="F:triacylglycerol lipase activity"/>
    <property type="evidence" value="ECO:0007669"/>
    <property type="project" value="TreeGrafter"/>
</dbReference>
<keyword evidence="2" id="KW-0378">Hydrolase</keyword>
<dbReference type="PANTHER" id="PTHR48081">
    <property type="entry name" value="AB HYDROLASE SUPERFAMILY PROTEIN C4A8.06C"/>
    <property type="match status" value="1"/>
</dbReference>
<dbReference type="AlphaFoldDB" id="A0A6C2UEG8"/>
<evidence type="ECO:0000256" key="3">
    <source>
        <dbReference type="SAM" id="SignalP"/>
    </source>
</evidence>
<sequence>MKIRNIAIISGLVVLLAGTVSAAPPKDAPNPLPGARAEIYKSIDGVKLPIHIFEPNGHKAGDARPAIVFFFGGGWNSGSPSQFEKQCTYLASRGMVAMSAEYRVKSRHGVKAVSCFSDAKSAIRWVRQNAQRLGVDPNRIAAGGGSAGGHLAGALGTISAFDDPTEDPSISALPNALVLFNPALVLAPVEGYDSGNPKKLAGMEARMGVPSHQLSPYHHIGSGIPPTIIFHGTADKTVPFSSAELFTRQAKKKGNPVELVPYEGQGHGFFNYKEKGNPAFLDTLKKTDAFLVSHGYLQGSNTAEAFFAQKE</sequence>
<dbReference type="RefSeq" id="WP_136083236.1">
    <property type="nucleotide sequence ID" value="NZ_CAAHFG010000005.1"/>
</dbReference>
<feature type="chain" id="PRO_5025578756" evidence="3">
    <location>
        <begin position="23"/>
        <end position="311"/>
    </location>
</feature>
<protein>
    <submittedName>
        <fullName evidence="5">Carboxylesterase NlhH</fullName>
    </submittedName>
</protein>